<evidence type="ECO:0000256" key="5">
    <source>
        <dbReference type="ARBA" id="ARBA00012180"/>
    </source>
</evidence>
<comment type="cofactor">
    <cofactor evidence="2">
        <name>Mg(2+)</name>
        <dbReference type="ChEBI" id="CHEBI:18420"/>
    </cofactor>
</comment>
<evidence type="ECO:0000256" key="6">
    <source>
        <dbReference type="ARBA" id="ARBA00017721"/>
    </source>
</evidence>
<accession>A0A4R9C2Y4</accession>
<comment type="catalytic activity">
    <reaction evidence="1">
        <text>Endonucleolytic cleavage to 5'-phosphomonoester.</text>
        <dbReference type="EC" id="3.1.26.4"/>
    </reaction>
</comment>
<dbReference type="Gene3D" id="3.30.420.10">
    <property type="entry name" value="Ribonuclease H-like superfamily/Ribonuclease H"/>
    <property type="match status" value="1"/>
</dbReference>
<evidence type="ECO:0000256" key="11">
    <source>
        <dbReference type="ARBA" id="ARBA00022842"/>
    </source>
</evidence>
<evidence type="ECO:0000256" key="10">
    <source>
        <dbReference type="ARBA" id="ARBA00022801"/>
    </source>
</evidence>
<comment type="similarity">
    <text evidence="4">Belongs to the RNase H family.</text>
</comment>
<reference evidence="13 14" key="1">
    <citation type="submission" date="2019-01" db="EMBL/GenBank/DDBJ databases">
        <title>Draft Genome Sequences of Helcococcus ovis Strains Isolated from the Uterus and Vagina of Dairy Cows with Metritis.</title>
        <authorList>
            <person name="Cunha F."/>
            <person name="Jeon S.J."/>
            <person name="Kutzer P."/>
            <person name="Galvao K.N."/>
        </authorList>
    </citation>
    <scope>NUCLEOTIDE SEQUENCE [LARGE SCALE GENOMIC DNA]</scope>
    <source>
        <strain evidence="13 14">KG-37</strain>
    </source>
</reference>
<dbReference type="InterPro" id="IPR002156">
    <property type="entry name" value="RNaseH_domain"/>
</dbReference>
<dbReference type="Proteomes" id="UP000297454">
    <property type="component" value="Unassembled WGS sequence"/>
</dbReference>
<dbReference type="EC" id="3.1.26.4" evidence="5"/>
<evidence type="ECO:0000313" key="13">
    <source>
        <dbReference type="EMBL" id="TFF65485.1"/>
    </source>
</evidence>
<keyword evidence="14" id="KW-1185">Reference proteome</keyword>
<keyword evidence="11" id="KW-0460">Magnesium</keyword>
<dbReference type="InterPro" id="IPR036397">
    <property type="entry name" value="RNaseH_sf"/>
</dbReference>
<protein>
    <recommendedName>
        <fullName evidence="6">Ribonuclease H</fullName>
        <ecNumber evidence="5">3.1.26.4</ecNumber>
    </recommendedName>
</protein>
<feature type="domain" description="RNase H type-1" evidence="12">
    <location>
        <begin position="62"/>
        <end position="199"/>
    </location>
</feature>
<dbReference type="InterPro" id="IPR012337">
    <property type="entry name" value="RNaseH-like_sf"/>
</dbReference>
<dbReference type="InterPro" id="IPR037056">
    <property type="entry name" value="RNase_H1_N_sf"/>
</dbReference>
<dbReference type="InterPro" id="IPR009027">
    <property type="entry name" value="Ribosomal_bL9/RNase_H1_N"/>
</dbReference>
<dbReference type="EMBL" id="SCFR01000019">
    <property type="protein sequence ID" value="TFF65485.1"/>
    <property type="molecule type" value="Genomic_DNA"/>
</dbReference>
<dbReference type="SUPFAM" id="SSF55658">
    <property type="entry name" value="L9 N-domain-like"/>
    <property type="match status" value="1"/>
</dbReference>
<dbReference type="InterPro" id="IPR011320">
    <property type="entry name" value="RNase_H1_N"/>
</dbReference>
<dbReference type="AlphaFoldDB" id="A0A4R9C2Y4"/>
<dbReference type="Pfam" id="PF00075">
    <property type="entry name" value="RNase_H"/>
    <property type="match status" value="1"/>
</dbReference>
<evidence type="ECO:0000313" key="14">
    <source>
        <dbReference type="Proteomes" id="UP000297454"/>
    </source>
</evidence>
<dbReference type="RefSeq" id="WP_134743962.1">
    <property type="nucleotide sequence ID" value="NZ_JBFNFK010000005.1"/>
</dbReference>
<dbReference type="PROSITE" id="PS50879">
    <property type="entry name" value="RNASE_H_1"/>
    <property type="match status" value="1"/>
</dbReference>
<dbReference type="InterPro" id="IPR050092">
    <property type="entry name" value="RNase_H"/>
</dbReference>
<keyword evidence="8" id="KW-0479">Metal-binding</keyword>
<evidence type="ECO:0000256" key="3">
    <source>
        <dbReference type="ARBA" id="ARBA00004065"/>
    </source>
</evidence>
<dbReference type="PANTHER" id="PTHR10642:SF26">
    <property type="entry name" value="RIBONUCLEASE H1"/>
    <property type="match status" value="1"/>
</dbReference>
<keyword evidence="10" id="KW-0378">Hydrolase</keyword>
<dbReference type="PANTHER" id="PTHR10642">
    <property type="entry name" value="RIBONUCLEASE H1"/>
    <property type="match status" value="1"/>
</dbReference>
<sequence>MSKKYYAVRVGRKTGVFSTWDECSKQVIGFKGAIYKSFLTKEAAQNFVGNIEKVEISKDSIKDNEIIAYVDGSYNISTGEFGYGVILLDNHQEITFNKVIYDDELKNQRNVAGEVFGSMAAIDKAIELKKSKIYIHFDYMGIRAWAIGEWKTNIQLTKDYKKFIDEKSSLIDIEFIKVKAHSNNKYNDIADRLAKNAVGIK</sequence>
<keyword evidence="9" id="KW-0255">Endonuclease</keyword>
<name>A0A4R9C2Y4_9FIRM</name>
<gene>
    <name evidence="13" type="ORF">EQF91_05725</name>
</gene>
<dbReference type="Gene3D" id="3.40.970.10">
    <property type="entry name" value="Ribonuclease H1, N-terminal domain"/>
    <property type="match status" value="1"/>
</dbReference>
<dbReference type="GO" id="GO:0046872">
    <property type="term" value="F:metal ion binding"/>
    <property type="evidence" value="ECO:0007669"/>
    <property type="project" value="UniProtKB-KW"/>
</dbReference>
<evidence type="ECO:0000256" key="8">
    <source>
        <dbReference type="ARBA" id="ARBA00022723"/>
    </source>
</evidence>
<evidence type="ECO:0000256" key="7">
    <source>
        <dbReference type="ARBA" id="ARBA00022722"/>
    </source>
</evidence>
<organism evidence="13 14">
    <name type="scientific">Helcococcus ovis</name>
    <dbReference type="NCBI Taxonomy" id="72026"/>
    <lineage>
        <taxon>Bacteria</taxon>
        <taxon>Bacillati</taxon>
        <taxon>Bacillota</taxon>
        <taxon>Tissierellia</taxon>
        <taxon>Tissierellales</taxon>
        <taxon>Peptoniphilaceae</taxon>
        <taxon>Helcococcus</taxon>
    </lineage>
</organism>
<comment type="function">
    <text evidence="3">Endonuclease that specifically degrades the RNA of RNA-DNA hybrids.</text>
</comment>
<dbReference type="Pfam" id="PF01693">
    <property type="entry name" value="Cauli_VI"/>
    <property type="match status" value="1"/>
</dbReference>
<evidence type="ECO:0000256" key="9">
    <source>
        <dbReference type="ARBA" id="ARBA00022759"/>
    </source>
</evidence>
<keyword evidence="7" id="KW-0540">Nuclease</keyword>
<evidence type="ECO:0000256" key="1">
    <source>
        <dbReference type="ARBA" id="ARBA00000077"/>
    </source>
</evidence>
<dbReference type="GO" id="GO:0003676">
    <property type="term" value="F:nucleic acid binding"/>
    <property type="evidence" value="ECO:0007669"/>
    <property type="project" value="InterPro"/>
</dbReference>
<dbReference type="CDD" id="cd09277">
    <property type="entry name" value="RNase_HI_bacteria_like"/>
    <property type="match status" value="1"/>
</dbReference>
<dbReference type="GO" id="GO:0043137">
    <property type="term" value="P:DNA replication, removal of RNA primer"/>
    <property type="evidence" value="ECO:0007669"/>
    <property type="project" value="TreeGrafter"/>
</dbReference>
<evidence type="ECO:0000259" key="12">
    <source>
        <dbReference type="PROSITE" id="PS50879"/>
    </source>
</evidence>
<dbReference type="FunFam" id="3.40.970.10:FF:000002">
    <property type="entry name" value="Ribonuclease H"/>
    <property type="match status" value="1"/>
</dbReference>
<comment type="caution">
    <text evidence="13">The sequence shown here is derived from an EMBL/GenBank/DDBJ whole genome shotgun (WGS) entry which is preliminary data.</text>
</comment>
<evidence type="ECO:0000256" key="4">
    <source>
        <dbReference type="ARBA" id="ARBA00005300"/>
    </source>
</evidence>
<proteinExistence type="inferred from homology"/>
<dbReference type="SUPFAM" id="SSF53098">
    <property type="entry name" value="Ribonuclease H-like"/>
    <property type="match status" value="1"/>
</dbReference>
<evidence type="ECO:0000256" key="2">
    <source>
        <dbReference type="ARBA" id="ARBA00001946"/>
    </source>
</evidence>
<dbReference type="GO" id="GO:0004523">
    <property type="term" value="F:RNA-DNA hybrid ribonuclease activity"/>
    <property type="evidence" value="ECO:0007669"/>
    <property type="project" value="UniProtKB-EC"/>
</dbReference>